<dbReference type="OrthoDB" id="444945at2759"/>
<dbReference type="Proteomes" id="UP000192578">
    <property type="component" value="Unassembled WGS sequence"/>
</dbReference>
<evidence type="ECO:0000256" key="5">
    <source>
        <dbReference type="ARBA" id="ARBA00023242"/>
    </source>
</evidence>
<feature type="compositionally biased region" description="Acidic residues" evidence="7">
    <location>
        <begin position="464"/>
        <end position="479"/>
    </location>
</feature>
<dbReference type="InterPro" id="IPR023179">
    <property type="entry name" value="GTP-bd_ortho_bundle_sf"/>
</dbReference>
<name>A0A1W0X8J3_HYPEX</name>
<sequence>MVTKGFKKKKSKRISSKMTRKVDKKVKEHNKKKKRESKKNPGQHKAKKDPGVPNSLPFKDEVLAEIAEKKRKDFEKKKQKKLRQADNRKKGSLESLVKDAGKRSAEFDAAAEMASESSKDLNALYDNSLKAYYREVKKVIEASDVILEILDARDPVGTRCAQLEQNVMESGPNKRLVLVLNKCDLIPKENLLVWLKYLRQEFPTIAFKASTQSQKSNLSRSRVPVHLASADLIKTSACFGSSMLMKILGNYCRSRGVTTAIRVGVVGLPNVGKSSVINSLKRKQSCGVGATPGVTKTMQEIHLDKHVTLLDSPGVVFTKEGDDVLAALRNTIKVDSIPDPVQPVEMILKKCSKLQLMVYYKLPDFDDSHQFLALVAMKRGLLKKGGIPDMVKAARLILQDWTGGKIAYYTTPPEKRPEEVHIKAELVTAMSKEFDLDALEDEEKMMIDEMPAVDSSKASALQDNSEDDNMGEEEDEEELVPPTKGTSSGRMVVNLEPVGKKGKAGGKEEDDWESDDSTKQVAGNQQWSKHTKKALKRRLKLKTKRDKTTSAMADKMASIMTLGLNPTSMEE</sequence>
<dbReference type="Gene3D" id="1.10.1580.10">
    <property type="match status" value="1"/>
</dbReference>
<evidence type="ECO:0000313" key="9">
    <source>
        <dbReference type="EMBL" id="OQV23837.1"/>
    </source>
</evidence>
<dbReference type="CDD" id="cd04178">
    <property type="entry name" value="Nucleostemin_like"/>
    <property type="match status" value="1"/>
</dbReference>
<keyword evidence="5" id="KW-0539">Nucleus</keyword>
<dbReference type="AlphaFoldDB" id="A0A1W0X8J3"/>
<feature type="compositionally biased region" description="Basic residues" evidence="7">
    <location>
        <begin position="1"/>
        <end position="47"/>
    </location>
</feature>
<evidence type="ECO:0000313" key="10">
    <source>
        <dbReference type="Proteomes" id="UP000192578"/>
    </source>
</evidence>
<dbReference type="Pfam" id="PF01926">
    <property type="entry name" value="MMR_HSR1"/>
    <property type="match status" value="1"/>
</dbReference>
<dbReference type="FunFam" id="1.10.1580.10:FF:000002">
    <property type="entry name" value="Guanine nucleotide-binding protein-like 3 (nucleolar)-like"/>
    <property type="match status" value="1"/>
</dbReference>
<keyword evidence="3" id="KW-0175">Coiled coil</keyword>
<feature type="region of interest" description="Disordered" evidence="7">
    <location>
        <begin position="1"/>
        <end position="97"/>
    </location>
</feature>
<evidence type="ECO:0000256" key="3">
    <source>
        <dbReference type="ARBA" id="ARBA00023054"/>
    </source>
</evidence>
<dbReference type="InterPro" id="IPR030378">
    <property type="entry name" value="G_CP_dom"/>
</dbReference>
<comment type="subcellular location">
    <subcellularLocation>
        <location evidence="1">Nucleus</location>
    </subcellularLocation>
</comment>
<feature type="compositionally biased region" description="Basic and acidic residues" evidence="7">
    <location>
        <begin position="83"/>
        <end position="97"/>
    </location>
</feature>
<evidence type="ECO:0000256" key="7">
    <source>
        <dbReference type="SAM" id="MobiDB-lite"/>
    </source>
</evidence>
<organism evidence="9 10">
    <name type="scientific">Hypsibius exemplaris</name>
    <name type="common">Freshwater tardigrade</name>
    <dbReference type="NCBI Taxonomy" id="2072580"/>
    <lineage>
        <taxon>Eukaryota</taxon>
        <taxon>Metazoa</taxon>
        <taxon>Ecdysozoa</taxon>
        <taxon>Tardigrada</taxon>
        <taxon>Eutardigrada</taxon>
        <taxon>Parachela</taxon>
        <taxon>Hypsibioidea</taxon>
        <taxon>Hypsibiidae</taxon>
        <taxon>Hypsibius</taxon>
    </lineage>
</organism>
<dbReference type="GO" id="GO:0005730">
    <property type="term" value="C:nucleolus"/>
    <property type="evidence" value="ECO:0007669"/>
    <property type="project" value="TreeGrafter"/>
</dbReference>
<dbReference type="SUPFAM" id="SSF52540">
    <property type="entry name" value="P-loop containing nucleoside triphosphate hydrolases"/>
    <property type="match status" value="1"/>
</dbReference>
<keyword evidence="10" id="KW-1185">Reference proteome</keyword>
<evidence type="ECO:0000259" key="8">
    <source>
        <dbReference type="PROSITE" id="PS51721"/>
    </source>
</evidence>
<dbReference type="Pfam" id="PF08701">
    <property type="entry name" value="GN3L_Grn1"/>
    <property type="match status" value="1"/>
</dbReference>
<evidence type="ECO:0000256" key="6">
    <source>
        <dbReference type="ARBA" id="ARBA00069022"/>
    </source>
</evidence>
<accession>A0A1W0X8J3</accession>
<dbReference type="InterPro" id="IPR006073">
    <property type="entry name" value="GTP-bd"/>
</dbReference>
<feature type="region of interest" description="Disordered" evidence="7">
    <location>
        <begin position="451"/>
        <end position="553"/>
    </location>
</feature>
<protein>
    <recommendedName>
        <fullName evidence="6">Guanine nucleotide-binding protein-like 3 homolog</fullName>
    </recommendedName>
</protein>
<dbReference type="Gene3D" id="3.40.50.300">
    <property type="entry name" value="P-loop containing nucleotide triphosphate hydrolases"/>
    <property type="match status" value="1"/>
</dbReference>
<dbReference type="GO" id="GO:0005525">
    <property type="term" value="F:GTP binding"/>
    <property type="evidence" value="ECO:0007669"/>
    <property type="project" value="UniProtKB-KW"/>
</dbReference>
<feature type="compositionally biased region" description="Basic residues" evidence="7">
    <location>
        <begin position="529"/>
        <end position="545"/>
    </location>
</feature>
<feature type="compositionally biased region" description="Basic and acidic residues" evidence="7">
    <location>
        <begin position="58"/>
        <end position="76"/>
    </location>
</feature>
<proteinExistence type="predicted"/>
<comment type="caution">
    <text evidence="9">The sequence shown here is derived from an EMBL/GenBank/DDBJ whole genome shotgun (WGS) entry which is preliminary data.</text>
</comment>
<dbReference type="InterPro" id="IPR027417">
    <property type="entry name" value="P-loop_NTPase"/>
</dbReference>
<reference evidence="10" key="1">
    <citation type="submission" date="2017-01" db="EMBL/GenBank/DDBJ databases">
        <title>Comparative genomics of anhydrobiosis in the tardigrade Hypsibius dujardini.</title>
        <authorList>
            <person name="Yoshida Y."/>
            <person name="Koutsovoulos G."/>
            <person name="Laetsch D."/>
            <person name="Stevens L."/>
            <person name="Kumar S."/>
            <person name="Horikawa D."/>
            <person name="Ishino K."/>
            <person name="Komine S."/>
            <person name="Tomita M."/>
            <person name="Blaxter M."/>
            <person name="Arakawa K."/>
        </authorList>
    </citation>
    <scope>NUCLEOTIDE SEQUENCE [LARGE SCALE GENOMIC DNA]</scope>
    <source>
        <strain evidence="10">Z151</strain>
    </source>
</reference>
<evidence type="ECO:0000256" key="4">
    <source>
        <dbReference type="ARBA" id="ARBA00023134"/>
    </source>
</evidence>
<evidence type="ECO:0000256" key="2">
    <source>
        <dbReference type="ARBA" id="ARBA00022741"/>
    </source>
</evidence>
<feature type="compositionally biased region" description="Polar residues" evidence="7">
    <location>
        <begin position="519"/>
        <end position="528"/>
    </location>
</feature>
<keyword evidence="2" id="KW-0547">Nucleotide-binding</keyword>
<evidence type="ECO:0000256" key="1">
    <source>
        <dbReference type="ARBA" id="ARBA00004123"/>
    </source>
</evidence>
<dbReference type="PROSITE" id="PS51721">
    <property type="entry name" value="G_CP"/>
    <property type="match status" value="1"/>
</dbReference>
<gene>
    <name evidence="9" type="ORF">BV898_02187</name>
</gene>
<dbReference type="FunFam" id="3.40.50.300:FF:000493">
    <property type="entry name" value="Guanine nucleotide-binding protein-like 3-like protein"/>
    <property type="match status" value="1"/>
</dbReference>
<dbReference type="InterPro" id="IPR050755">
    <property type="entry name" value="TRAFAC_YlqF/YawG_RiboMat"/>
</dbReference>
<dbReference type="EMBL" id="MTYJ01000009">
    <property type="protein sequence ID" value="OQV23837.1"/>
    <property type="molecule type" value="Genomic_DNA"/>
</dbReference>
<dbReference type="PANTHER" id="PTHR11089:SF30">
    <property type="entry name" value="GUANINE NUCLEOTIDE-BINDING PROTEIN-LIKE 3 HOMOLOG"/>
    <property type="match status" value="1"/>
</dbReference>
<dbReference type="InterPro" id="IPR014813">
    <property type="entry name" value="Gnl3_N_dom"/>
</dbReference>
<dbReference type="PANTHER" id="PTHR11089">
    <property type="entry name" value="GTP-BINDING PROTEIN-RELATED"/>
    <property type="match status" value="1"/>
</dbReference>
<feature type="domain" description="CP-type G" evidence="8">
    <location>
        <begin position="133"/>
        <end position="318"/>
    </location>
</feature>
<keyword evidence="4" id="KW-0342">GTP-binding</keyword>